<evidence type="ECO:0000256" key="5">
    <source>
        <dbReference type="ARBA" id="ARBA00023180"/>
    </source>
</evidence>
<organism evidence="7 8">
    <name type="scientific">Bactrocera dorsalis</name>
    <name type="common">Oriental fruit fly</name>
    <name type="synonym">Dacus dorsalis</name>
    <dbReference type="NCBI Taxonomy" id="27457"/>
    <lineage>
        <taxon>Eukaryota</taxon>
        <taxon>Metazoa</taxon>
        <taxon>Ecdysozoa</taxon>
        <taxon>Arthropoda</taxon>
        <taxon>Hexapoda</taxon>
        <taxon>Insecta</taxon>
        <taxon>Pterygota</taxon>
        <taxon>Neoptera</taxon>
        <taxon>Endopterygota</taxon>
        <taxon>Diptera</taxon>
        <taxon>Brachycera</taxon>
        <taxon>Muscomorpha</taxon>
        <taxon>Tephritoidea</taxon>
        <taxon>Tephritidae</taxon>
        <taxon>Bactrocera</taxon>
        <taxon>Bactrocera</taxon>
    </lineage>
</organism>
<keyword evidence="7" id="KW-1185">Reference proteome</keyword>
<dbReference type="Pfam" id="PF05577">
    <property type="entry name" value="Peptidase_S28"/>
    <property type="match status" value="1"/>
</dbReference>
<feature type="chain" id="PRO_5047436230" evidence="6">
    <location>
        <begin position="22"/>
        <end position="496"/>
    </location>
</feature>
<dbReference type="PANTHER" id="PTHR11010:SF5">
    <property type="entry name" value="RE36938P-RELATED"/>
    <property type="match status" value="1"/>
</dbReference>
<keyword evidence="2 8" id="KW-0645">Protease</keyword>
<evidence type="ECO:0000256" key="4">
    <source>
        <dbReference type="ARBA" id="ARBA00022801"/>
    </source>
</evidence>
<dbReference type="GO" id="GO:0006508">
    <property type="term" value="P:proteolysis"/>
    <property type="evidence" value="ECO:0007669"/>
    <property type="project" value="UniProtKB-KW"/>
</dbReference>
<evidence type="ECO:0000256" key="2">
    <source>
        <dbReference type="ARBA" id="ARBA00022670"/>
    </source>
</evidence>
<evidence type="ECO:0000256" key="6">
    <source>
        <dbReference type="SAM" id="SignalP"/>
    </source>
</evidence>
<dbReference type="InterPro" id="IPR008758">
    <property type="entry name" value="Peptidase_S28"/>
</dbReference>
<keyword evidence="4" id="KW-0378">Hydrolase</keyword>
<keyword evidence="3 6" id="KW-0732">Signal</keyword>
<evidence type="ECO:0000256" key="1">
    <source>
        <dbReference type="ARBA" id="ARBA00011079"/>
    </source>
</evidence>
<evidence type="ECO:0000256" key="3">
    <source>
        <dbReference type="ARBA" id="ARBA00022729"/>
    </source>
</evidence>
<reference evidence="8" key="2">
    <citation type="submission" date="2025-08" db="UniProtKB">
        <authorList>
            <consortium name="RefSeq"/>
        </authorList>
    </citation>
    <scope>IDENTIFICATION</scope>
    <source>
        <tissue evidence="8">Adult</tissue>
    </source>
</reference>
<protein>
    <submittedName>
        <fullName evidence="8">Serine protease K12H4.7</fullName>
    </submittedName>
</protein>
<reference evidence="7" key="1">
    <citation type="submission" date="2025-05" db="UniProtKB">
        <authorList>
            <consortium name="RefSeq"/>
        </authorList>
    </citation>
    <scope>NUCLEOTIDE SEQUENCE [LARGE SCALE GENOMIC DNA]</scope>
</reference>
<name>A0ABM3J2H8_BACDO</name>
<evidence type="ECO:0000313" key="7">
    <source>
        <dbReference type="Proteomes" id="UP001652620"/>
    </source>
</evidence>
<dbReference type="Gene3D" id="3.40.50.1820">
    <property type="entry name" value="alpha/beta hydrolase"/>
    <property type="match status" value="1"/>
</dbReference>
<dbReference type="PANTHER" id="PTHR11010">
    <property type="entry name" value="PROTEASE S28 PRO-X CARBOXYPEPTIDASE-RELATED"/>
    <property type="match status" value="1"/>
</dbReference>
<comment type="similarity">
    <text evidence="1">Belongs to the peptidase S28 family.</text>
</comment>
<dbReference type="Proteomes" id="UP001652620">
    <property type="component" value="Chromosome 2"/>
</dbReference>
<dbReference type="GeneID" id="109579707"/>
<dbReference type="GO" id="GO:0008233">
    <property type="term" value="F:peptidase activity"/>
    <property type="evidence" value="ECO:0007669"/>
    <property type="project" value="UniProtKB-KW"/>
</dbReference>
<dbReference type="Gene3D" id="1.20.120.980">
    <property type="entry name" value="Serine carboxypeptidase S28, SKS domain"/>
    <property type="match status" value="1"/>
</dbReference>
<evidence type="ECO:0000313" key="8">
    <source>
        <dbReference type="RefSeq" id="XP_049303432.1"/>
    </source>
</evidence>
<dbReference type="SUPFAM" id="SSF53474">
    <property type="entry name" value="alpha/beta-Hydrolases"/>
    <property type="match status" value="1"/>
</dbReference>
<dbReference type="InterPro" id="IPR042269">
    <property type="entry name" value="Ser_carbopepase_S28_SKS"/>
</dbReference>
<proteinExistence type="inferred from homology"/>
<feature type="signal peptide" evidence="6">
    <location>
        <begin position="1"/>
        <end position="21"/>
    </location>
</feature>
<sequence length="496" mass="55615">MRSLQVVLVLVFALCASTATAKFNLEKLRADFFNATGSKGSLYVQSLKYLQREPPVGKALNREASPRALSTNTIEQKLDHFDETNEKTWQMRYMENDEYFTEGGPIFIYVGGEWTISSGSITRGHFVDMAKEHNGILFYTEHRYYGASRPTSDITVDNLKYLHVKQALADLAHFITYQRENYPGLANSKVIMAGGSYAATMVVWFKRLYPELLTGGWASSAPLLAQVDFKEYKEVVGRALRELGSEQCYNRVQNGTKTLETMLQDGRAAEVKAMMKICNNFDEHNDLDVWTLFSSISNLFSGIVQYQIDDDVPVLCNYLLAQENDVVAIAKFLLLYVGSGCADLSYKDTLTYYMDSTYAQGASRPWYYQTCNEYGWYQSSTSLEQPFGTKFPPLLSTTLCKDVFGDEYTNENINAKVAQTNVDFGGYAPEVTNIYQTHGELDPWSAVGHTAEYGATILPQASHCTDFSSISSDDTAAMRASKEKLAELVGQWLAEA</sequence>
<accession>A0ABM3J2H8</accession>
<dbReference type="RefSeq" id="XP_049303432.1">
    <property type="nucleotide sequence ID" value="XM_049447475.1"/>
</dbReference>
<gene>
    <name evidence="8" type="primary">LOC109579707</name>
</gene>
<dbReference type="InterPro" id="IPR029058">
    <property type="entry name" value="AB_hydrolase_fold"/>
</dbReference>
<keyword evidence="5" id="KW-0325">Glycoprotein</keyword>